<dbReference type="RefSeq" id="WP_158364156.1">
    <property type="nucleotide sequence ID" value="NZ_JAOQKC010000016.1"/>
</dbReference>
<accession>A0ABT2RZ32</accession>
<comment type="caution">
    <text evidence="3">The sequence shown here is derived from an EMBL/GenBank/DDBJ whole genome shotgun (WGS) entry which is preliminary data.</text>
</comment>
<evidence type="ECO:0000256" key="2">
    <source>
        <dbReference type="SAM" id="SignalP"/>
    </source>
</evidence>
<feature type="compositionally biased region" description="Polar residues" evidence="1">
    <location>
        <begin position="23"/>
        <end position="37"/>
    </location>
</feature>
<reference evidence="3 4" key="1">
    <citation type="journal article" date="2021" name="ISME Commun">
        <title>Automated analysis of genomic sequences facilitates high-throughput and comprehensive description of bacteria.</title>
        <authorList>
            <person name="Hitch T.C.A."/>
        </authorList>
    </citation>
    <scope>NUCLEOTIDE SEQUENCE [LARGE SCALE GENOMIC DNA]</scope>
    <source>
        <strain evidence="3 4">Sanger_04</strain>
    </source>
</reference>
<sequence>MKRKKILLCILLTAALLAGCNARNTNTDTTTPSQGTEDTADSDTPLISENEKSGSVTSLAVNIPTEINGTEFTITTEQAYPDDDEILAVNAIYGDQTLKLDESLGVKGIYEVVQKDGIYMLTETGTFNDWRVVYLLRADEKGITETDVIDGSLGDMPKNPEDGFSITSKIDVLGSYGGTRTYTIENGRFTTDSTLYEFRGTPDGYRPVLTVTGEISCRIEGGSTELKPGDIITPTAYSEDGVFYFEREDGTPGSFQVDLDEEGNYAYTIGGVDENELFESLPYAG</sequence>
<dbReference type="PROSITE" id="PS51257">
    <property type="entry name" value="PROKAR_LIPOPROTEIN"/>
    <property type="match status" value="1"/>
</dbReference>
<name>A0ABT2RZ32_9FIRM</name>
<feature type="region of interest" description="Disordered" evidence="1">
    <location>
        <begin position="23"/>
        <end position="53"/>
    </location>
</feature>
<gene>
    <name evidence="3" type="ORF">OCV63_11930</name>
</gene>
<protein>
    <recommendedName>
        <fullName evidence="5">Lipoprotein</fullName>
    </recommendedName>
</protein>
<evidence type="ECO:0008006" key="5">
    <source>
        <dbReference type="Google" id="ProtNLM"/>
    </source>
</evidence>
<feature type="chain" id="PRO_5046585552" description="Lipoprotein" evidence="2">
    <location>
        <begin position="23"/>
        <end position="285"/>
    </location>
</feature>
<dbReference type="EMBL" id="JAOQKC010000016">
    <property type="protein sequence ID" value="MCU6697594.1"/>
    <property type="molecule type" value="Genomic_DNA"/>
</dbReference>
<proteinExistence type="predicted"/>
<feature type="signal peptide" evidence="2">
    <location>
        <begin position="1"/>
        <end position="22"/>
    </location>
</feature>
<keyword evidence="4" id="KW-1185">Reference proteome</keyword>
<keyword evidence="2" id="KW-0732">Signal</keyword>
<evidence type="ECO:0000256" key="1">
    <source>
        <dbReference type="SAM" id="MobiDB-lite"/>
    </source>
</evidence>
<evidence type="ECO:0000313" key="3">
    <source>
        <dbReference type="EMBL" id="MCU6697594.1"/>
    </source>
</evidence>
<dbReference type="Proteomes" id="UP001652461">
    <property type="component" value="Unassembled WGS sequence"/>
</dbReference>
<organism evidence="3 4">
    <name type="scientific">Laedolimicola ammoniilytica</name>
    <dbReference type="NCBI Taxonomy" id="2981771"/>
    <lineage>
        <taxon>Bacteria</taxon>
        <taxon>Bacillati</taxon>
        <taxon>Bacillota</taxon>
        <taxon>Clostridia</taxon>
        <taxon>Lachnospirales</taxon>
        <taxon>Lachnospiraceae</taxon>
        <taxon>Laedolimicola</taxon>
    </lineage>
</organism>
<evidence type="ECO:0000313" key="4">
    <source>
        <dbReference type="Proteomes" id="UP001652461"/>
    </source>
</evidence>